<dbReference type="AlphaFoldDB" id="A0A5S5DNN2"/>
<accession>A0A5S5DNN2</accession>
<dbReference type="PANTHER" id="PTHR40277">
    <property type="entry name" value="BLL5419 PROTEIN"/>
    <property type="match status" value="1"/>
</dbReference>
<keyword evidence="3 6" id="KW-0812">Transmembrane</keyword>
<proteinExistence type="predicted"/>
<evidence type="ECO:0000256" key="2">
    <source>
        <dbReference type="ARBA" id="ARBA00022475"/>
    </source>
</evidence>
<keyword evidence="4 6" id="KW-1133">Transmembrane helix</keyword>
<dbReference type="Proteomes" id="UP000323136">
    <property type="component" value="Unassembled WGS sequence"/>
</dbReference>
<evidence type="ECO:0008006" key="9">
    <source>
        <dbReference type="Google" id="ProtNLM"/>
    </source>
</evidence>
<dbReference type="PANTHER" id="PTHR40277:SF1">
    <property type="entry name" value="BLL5419 PROTEIN"/>
    <property type="match status" value="1"/>
</dbReference>
<evidence type="ECO:0000256" key="4">
    <source>
        <dbReference type="ARBA" id="ARBA00022989"/>
    </source>
</evidence>
<name>A0A5S5DNN2_9FLAO</name>
<evidence type="ECO:0000256" key="3">
    <source>
        <dbReference type="ARBA" id="ARBA00022692"/>
    </source>
</evidence>
<dbReference type="NCBIfam" id="TIGR00374">
    <property type="entry name" value="flippase-like domain"/>
    <property type="match status" value="1"/>
</dbReference>
<comment type="caution">
    <text evidence="7">The sequence shown here is derived from an EMBL/GenBank/DDBJ whole genome shotgun (WGS) entry which is preliminary data.</text>
</comment>
<evidence type="ECO:0000256" key="5">
    <source>
        <dbReference type="ARBA" id="ARBA00023136"/>
    </source>
</evidence>
<dbReference type="Pfam" id="PF03706">
    <property type="entry name" value="LPG_synthase_TM"/>
    <property type="match status" value="1"/>
</dbReference>
<evidence type="ECO:0000256" key="6">
    <source>
        <dbReference type="SAM" id="Phobius"/>
    </source>
</evidence>
<reference evidence="7 8" key="1">
    <citation type="submission" date="2019-07" db="EMBL/GenBank/DDBJ databases">
        <title>Genomic Encyclopedia of Type Strains, Phase IV (KMG-IV): sequencing the most valuable type-strain genomes for metagenomic binning, comparative biology and taxonomic classification.</title>
        <authorList>
            <person name="Goeker M."/>
        </authorList>
    </citation>
    <scope>NUCLEOTIDE SEQUENCE [LARGE SCALE GENOMIC DNA]</scope>
    <source>
        <strain evidence="7 8">DSM 18961</strain>
    </source>
</reference>
<dbReference type="OrthoDB" id="1123508at2"/>
<keyword evidence="2" id="KW-1003">Cell membrane</keyword>
<evidence type="ECO:0000256" key="1">
    <source>
        <dbReference type="ARBA" id="ARBA00004651"/>
    </source>
</evidence>
<evidence type="ECO:0000313" key="7">
    <source>
        <dbReference type="EMBL" id="TYP97325.1"/>
    </source>
</evidence>
<keyword evidence="8" id="KW-1185">Reference proteome</keyword>
<feature type="transmembrane region" description="Helical" evidence="6">
    <location>
        <begin position="80"/>
        <end position="100"/>
    </location>
</feature>
<comment type="subcellular location">
    <subcellularLocation>
        <location evidence="1">Cell membrane</location>
        <topology evidence="1">Multi-pass membrane protein</topology>
    </subcellularLocation>
</comment>
<organism evidence="7 8">
    <name type="scientific">Tenacibaculum adriaticum</name>
    <dbReference type="NCBI Taxonomy" id="413713"/>
    <lineage>
        <taxon>Bacteria</taxon>
        <taxon>Pseudomonadati</taxon>
        <taxon>Bacteroidota</taxon>
        <taxon>Flavobacteriia</taxon>
        <taxon>Flavobacteriales</taxon>
        <taxon>Flavobacteriaceae</taxon>
        <taxon>Tenacibaculum</taxon>
    </lineage>
</organism>
<feature type="transmembrane region" description="Helical" evidence="6">
    <location>
        <begin position="40"/>
        <end position="59"/>
    </location>
</feature>
<feature type="transmembrane region" description="Helical" evidence="6">
    <location>
        <begin position="211"/>
        <end position="232"/>
    </location>
</feature>
<keyword evidence="5 6" id="KW-0472">Membrane</keyword>
<sequence>MNKKQFKTFAKISISLLLLYFVYTKIDLSQIIDLFKKSNPFIIALGILFFVFSQLISSLRLNYIFHQNNFHIDHLSNLKLYFVGMFYNFFIPGGIGGDAYKVFVLNKQFSWNVKDVTKSIFYDRLIGLLAIICLLLFVGVYIFSPRIVMLLVGLTLSIIFFFITKLILNRFFKSIDSIYTKSFIYSLIIQLLQIASIICIIIAFNLDVVNYLNYCFTFLVSSISSVISFAGFGAREYVFLKASTFLSVKQTISASIGLSFNIITAIISLIGLLFLNTKLKLVGNQT</sequence>
<dbReference type="EMBL" id="VNIA01000004">
    <property type="protein sequence ID" value="TYP97325.1"/>
    <property type="molecule type" value="Genomic_DNA"/>
</dbReference>
<evidence type="ECO:0000313" key="8">
    <source>
        <dbReference type="Proteomes" id="UP000323136"/>
    </source>
</evidence>
<feature type="transmembrane region" description="Helical" evidence="6">
    <location>
        <begin position="150"/>
        <end position="168"/>
    </location>
</feature>
<dbReference type="RefSeq" id="WP_148870681.1">
    <property type="nucleotide sequence ID" value="NZ_VNIA01000004.1"/>
</dbReference>
<feature type="transmembrane region" description="Helical" evidence="6">
    <location>
        <begin position="120"/>
        <end position="143"/>
    </location>
</feature>
<feature type="transmembrane region" description="Helical" evidence="6">
    <location>
        <begin position="252"/>
        <end position="275"/>
    </location>
</feature>
<dbReference type="GO" id="GO:0005886">
    <property type="term" value="C:plasma membrane"/>
    <property type="evidence" value="ECO:0007669"/>
    <property type="project" value="UniProtKB-SubCell"/>
</dbReference>
<feature type="transmembrane region" description="Helical" evidence="6">
    <location>
        <begin position="183"/>
        <end position="204"/>
    </location>
</feature>
<protein>
    <recommendedName>
        <fullName evidence="9">Lysylphosphatidylglycerol synthase-like protein</fullName>
    </recommendedName>
</protein>
<gene>
    <name evidence="7" type="ORF">C7447_1047</name>
</gene>
<dbReference type="InterPro" id="IPR022791">
    <property type="entry name" value="L-PG_synthase/AglD"/>
</dbReference>